<dbReference type="PANTHER" id="PTHR15710:SF45">
    <property type="entry name" value="RING-TYPE DOMAIN-CONTAINING PROTEIN"/>
    <property type="match status" value="1"/>
</dbReference>
<dbReference type="AlphaFoldDB" id="A0AAV1SC48"/>
<proteinExistence type="predicted"/>
<dbReference type="Proteomes" id="UP001314170">
    <property type="component" value="Unassembled WGS sequence"/>
</dbReference>
<organism evidence="10 11">
    <name type="scientific">Dovyalis caffra</name>
    <dbReference type="NCBI Taxonomy" id="77055"/>
    <lineage>
        <taxon>Eukaryota</taxon>
        <taxon>Viridiplantae</taxon>
        <taxon>Streptophyta</taxon>
        <taxon>Embryophyta</taxon>
        <taxon>Tracheophyta</taxon>
        <taxon>Spermatophyta</taxon>
        <taxon>Magnoliopsida</taxon>
        <taxon>eudicotyledons</taxon>
        <taxon>Gunneridae</taxon>
        <taxon>Pentapetalae</taxon>
        <taxon>rosids</taxon>
        <taxon>fabids</taxon>
        <taxon>Malpighiales</taxon>
        <taxon>Salicaceae</taxon>
        <taxon>Flacourtieae</taxon>
        <taxon>Dovyalis</taxon>
    </lineage>
</organism>
<comment type="catalytic activity">
    <reaction evidence="1">
        <text>S-ubiquitinyl-[E2 ubiquitin-conjugating enzyme]-L-cysteine + [acceptor protein]-L-lysine = [E2 ubiquitin-conjugating enzyme]-L-cysteine + N(6)-ubiquitinyl-[acceptor protein]-L-lysine.</text>
        <dbReference type="EC" id="2.3.2.27"/>
    </reaction>
</comment>
<keyword evidence="6" id="KW-0833">Ubl conjugation pathway</keyword>
<dbReference type="GO" id="GO:0008270">
    <property type="term" value="F:zinc ion binding"/>
    <property type="evidence" value="ECO:0007669"/>
    <property type="project" value="UniProtKB-KW"/>
</dbReference>
<protein>
    <recommendedName>
        <fullName evidence="2">RING-type E3 ubiquitin transferase</fullName>
        <ecNumber evidence="2">2.3.2.27</ecNumber>
    </recommendedName>
</protein>
<keyword evidence="3" id="KW-0808">Transferase</keyword>
<comment type="caution">
    <text evidence="10">The sequence shown here is derived from an EMBL/GenBank/DDBJ whole genome shotgun (WGS) entry which is preliminary data.</text>
</comment>
<dbReference type="EC" id="2.3.2.27" evidence="2"/>
<dbReference type="SMART" id="SM00184">
    <property type="entry name" value="RING"/>
    <property type="match status" value="1"/>
</dbReference>
<reference evidence="10 11" key="1">
    <citation type="submission" date="2024-01" db="EMBL/GenBank/DDBJ databases">
        <authorList>
            <person name="Waweru B."/>
        </authorList>
    </citation>
    <scope>NUCLEOTIDE SEQUENCE [LARGE SCALE GENOMIC DNA]</scope>
</reference>
<dbReference type="InterPro" id="IPR013083">
    <property type="entry name" value="Znf_RING/FYVE/PHD"/>
</dbReference>
<feature type="domain" description="RING-type" evidence="9">
    <location>
        <begin position="83"/>
        <end position="124"/>
    </location>
</feature>
<keyword evidence="4" id="KW-0479">Metal-binding</keyword>
<evidence type="ECO:0000256" key="2">
    <source>
        <dbReference type="ARBA" id="ARBA00012483"/>
    </source>
</evidence>
<evidence type="ECO:0000256" key="8">
    <source>
        <dbReference type="PROSITE-ProRule" id="PRU00175"/>
    </source>
</evidence>
<keyword evidence="11" id="KW-1185">Reference proteome</keyword>
<dbReference type="PANTHER" id="PTHR15710">
    <property type="entry name" value="E3 UBIQUITIN-PROTEIN LIGASE PRAJA"/>
    <property type="match status" value="1"/>
</dbReference>
<accession>A0AAV1SC48</accession>
<sequence length="141" mass="15247">MSTSDSNMMQDLDSASHQQPHIFPGNMRQLFQHVIDDVFAIRAAIQNPNPDGNNNTTSRRLPASKEAIDAMPRITVEEAGNDCAICLNEIGIGSELREMPCKHSFHSGCIEHWLGIHGSCPVCRFLMPVDGGEVAASGSGS</sequence>
<dbReference type="PROSITE" id="PS50089">
    <property type="entry name" value="ZF_RING_2"/>
    <property type="match status" value="1"/>
</dbReference>
<dbReference type="Pfam" id="PF13639">
    <property type="entry name" value="zf-RING_2"/>
    <property type="match status" value="1"/>
</dbReference>
<evidence type="ECO:0000313" key="10">
    <source>
        <dbReference type="EMBL" id="CAK7348568.1"/>
    </source>
</evidence>
<evidence type="ECO:0000256" key="1">
    <source>
        <dbReference type="ARBA" id="ARBA00000900"/>
    </source>
</evidence>
<evidence type="ECO:0000313" key="11">
    <source>
        <dbReference type="Proteomes" id="UP001314170"/>
    </source>
</evidence>
<keyword evidence="7" id="KW-0862">Zinc</keyword>
<dbReference type="InterPro" id="IPR001841">
    <property type="entry name" value="Znf_RING"/>
</dbReference>
<evidence type="ECO:0000256" key="7">
    <source>
        <dbReference type="ARBA" id="ARBA00022833"/>
    </source>
</evidence>
<keyword evidence="5 8" id="KW-0863">Zinc-finger</keyword>
<evidence type="ECO:0000259" key="9">
    <source>
        <dbReference type="PROSITE" id="PS50089"/>
    </source>
</evidence>
<evidence type="ECO:0000256" key="3">
    <source>
        <dbReference type="ARBA" id="ARBA00022679"/>
    </source>
</evidence>
<dbReference type="GO" id="GO:0016567">
    <property type="term" value="P:protein ubiquitination"/>
    <property type="evidence" value="ECO:0007669"/>
    <property type="project" value="TreeGrafter"/>
</dbReference>
<evidence type="ECO:0000256" key="4">
    <source>
        <dbReference type="ARBA" id="ARBA00022723"/>
    </source>
</evidence>
<dbReference type="EMBL" id="CAWUPB010001173">
    <property type="protein sequence ID" value="CAK7348568.1"/>
    <property type="molecule type" value="Genomic_DNA"/>
</dbReference>
<evidence type="ECO:0000256" key="6">
    <source>
        <dbReference type="ARBA" id="ARBA00022786"/>
    </source>
</evidence>
<dbReference type="GO" id="GO:0005737">
    <property type="term" value="C:cytoplasm"/>
    <property type="evidence" value="ECO:0007669"/>
    <property type="project" value="TreeGrafter"/>
</dbReference>
<gene>
    <name evidence="10" type="ORF">DCAF_LOCUS21269</name>
</gene>
<evidence type="ECO:0000256" key="5">
    <source>
        <dbReference type="ARBA" id="ARBA00022771"/>
    </source>
</evidence>
<dbReference type="FunFam" id="3.30.40.10:FF:000127">
    <property type="entry name" value="E3 ubiquitin-protein ligase RNF181"/>
    <property type="match status" value="1"/>
</dbReference>
<name>A0AAV1SC48_9ROSI</name>
<dbReference type="SUPFAM" id="SSF57850">
    <property type="entry name" value="RING/U-box"/>
    <property type="match status" value="1"/>
</dbReference>
<dbReference type="GO" id="GO:0061630">
    <property type="term" value="F:ubiquitin protein ligase activity"/>
    <property type="evidence" value="ECO:0007669"/>
    <property type="project" value="UniProtKB-EC"/>
</dbReference>
<dbReference type="Gene3D" id="3.30.40.10">
    <property type="entry name" value="Zinc/RING finger domain, C3HC4 (zinc finger)"/>
    <property type="match status" value="1"/>
</dbReference>